<evidence type="ECO:0000256" key="3">
    <source>
        <dbReference type="SAM" id="MobiDB-lite"/>
    </source>
</evidence>
<evidence type="ECO:0000259" key="4">
    <source>
        <dbReference type="Pfam" id="PF01205"/>
    </source>
</evidence>
<gene>
    <name evidence="5" type="ORF">KUTeg_024960</name>
</gene>
<feature type="region of interest" description="Disordered" evidence="3">
    <location>
        <begin position="1"/>
        <end position="26"/>
    </location>
</feature>
<evidence type="ECO:0000256" key="1">
    <source>
        <dbReference type="ARBA" id="ARBA00007665"/>
    </source>
</evidence>
<dbReference type="InterPro" id="IPR020568">
    <property type="entry name" value="Ribosomal_Su5_D2-typ_SF"/>
</dbReference>
<keyword evidence="2" id="KW-0175">Coiled coil</keyword>
<name>A0ABQ9DYQ5_TEGGR</name>
<comment type="similarity">
    <text evidence="1">Belongs to the IMPACT family.</text>
</comment>
<dbReference type="Gene3D" id="3.30.230.30">
    <property type="entry name" value="Impact, N-terminal domain"/>
    <property type="match status" value="1"/>
</dbReference>
<dbReference type="InterPro" id="IPR001498">
    <property type="entry name" value="Impact_N"/>
</dbReference>
<proteinExistence type="inferred from homology"/>
<dbReference type="SUPFAM" id="SSF54211">
    <property type="entry name" value="Ribosomal protein S5 domain 2-like"/>
    <property type="match status" value="1"/>
</dbReference>
<feature type="domain" description="Impact N-terminal" evidence="4">
    <location>
        <begin position="216"/>
        <end position="314"/>
    </location>
</feature>
<protein>
    <recommendedName>
        <fullName evidence="4">Impact N-terminal domain-containing protein</fullName>
    </recommendedName>
</protein>
<dbReference type="InterPro" id="IPR023582">
    <property type="entry name" value="Impact"/>
</dbReference>
<dbReference type="Pfam" id="PF01205">
    <property type="entry name" value="Impact_N"/>
    <property type="match status" value="1"/>
</dbReference>
<dbReference type="PANTHER" id="PTHR16301:SF25">
    <property type="entry name" value="PROTEIN IMPACT"/>
    <property type="match status" value="1"/>
</dbReference>
<dbReference type="PANTHER" id="PTHR16301">
    <property type="entry name" value="IMPACT-RELATED"/>
    <property type="match status" value="1"/>
</dbReference>
<feature type="compositionally biased region" description="Low complexity" evidence="3">
    <location>
        <begin position="12"/>
        <end position="23"/>
    </location>
</feature>
<evidence type="ECO:0000313" key="5">
    <source>
        <dbReference type="EMBL" id="KAJ8298429.1"/>
    </source>
</evidence>
<dbReference type="EMBL" id="JARBDR010000923">
    <property type="protein sequence ID" value="KAJ8298429.1"/>
    <property type="molecule type" value="Genomic_DNA"/>
</dbReference>
<feature type="compositionally biased region" description="Basic residues" evidence="3">
    <location>
        <begin position="1"/>
        <end position="11"/>
    </location>
</feature>
<dbReference type="InterPro" id="IPR036956">
    <property type="entry name" value="Impact_N_sf"/>
</dbReference>
<sequence>MGKPNKRKRVKSSNSNPSSSNVSTNLNDSDIPILAAIGDNINNTCTGNTDINTDMSSVNKSDCLSNVENDISADRFQMIMSGIGDIKKTLDGVVNRLDTHDKKIKKIENKIEKVEVDLQKNVKVNAKLDSVIQESNNHLADITLLQEENKRINKDVDLLRAYAIRMEQRLEFQEKLLTDLQGRSMKENIVITGLEEKEHENLRHVVSDIFKKDLRHAMPVSNIQEVREGLLQILASPATASCSHNILAYRYVGPNGVINDGVEDDGEYGGGRCILNAMKEEGINNALVVVSRVFGQKLGYKRFSYFKNAARTALQKASSGALNN</sequence>
<organism evidence="5 6">
    <name type="scientific">Tegillarca granosa</name>
    <name type="common">Malaysian cockle</name>
    <name type="synonym">Anadara granosa</name>
    <dbReference type="NCBI Taxonomy" id="220873"/>
    <lineage>
        <taxon>Eukaryota</taxon>
        <taxon>Metazoa</taxon>
        <taxon>Spiralia</taxon>
        <taxon>Lophotrochozoa</taxon>
        <taxon>Mollusca</taxon>
        <taxon>Bivalvia</taxon>
        <taxon>Autobranchia</taxon>
        <taxon>Pteriomorphia</taxon>
        <taxon>Arcoida</taxon>
        <taxon>Arcoidea</taxon>
        <taxon>Arcidae</taxon>
        <taxon>Tegillarca</taxon>
    </lineage>
</organism>
<evidence type="ECO:0000313" key="6">
    <source>
        <dbReference type="Proteomes" id="UP001217089"/>
    </source>
</evidence>
<dbReference type="Proteomes" id="UP001217089">
    <property type="component" value="Unassembled WGS sequence"/>
</dbReference>
<keyword evidence="6" id="KW-1185">Reference proteome</keyword>
<feature type="coiled-coil region" evidence="2">
    <location>
        <begin position="90"/>
        <end position="124"/>
    </location>
</feature>
<comment type="caution">
    <text evidence="5">The sequence shown here is derived from an EMBL/GenBank/DDBJ whole genome shotgun (WGS) entry which is preliminary data.</text>
</comment>
<evidence type="ECO:0000256" key="2">
    <source>
        <dbReference type="SAM" id="Coils"/>
    </source>
</evidence>
<reference evidence="5 6" key="1">
    <citation type="submission" date="2022-12" db="EMBL/GenBank/DDBJ databases">
        <title>Chromosome-level genome of Tegillarca granosa.</title>
        <authorList>
            <person name="Kim J."/>
        </authorList>
    </citation>
    <scope>NUCLEOTIDE SEQUENCE [LARGE SCALE GENOMIC DNA]</scope>
    <source>
        <strain evidence="5">Teg-2019</strain>
        <tissue evidence="5">Adductor muscle</tissue>
    </source>
</reference>
<accession>A0ABQ9DYQ5</accession>